<feature type="compositionally biased region" description="Basic residues" evidence="1">
    <location>
        <begin position="76"/>
        <end position="86"/>
    </location>
</feature>
<reference evidence="2" key="1">
    <citation type="submission" date="2023-10" db="EMBL/GenBank/DDBJ databases">
        <title>Genome assembly of Pristionchus species.</title>
        <authorList>
            <person name="Yoshida K."/>
            <person name="Sommer R.J."/>
        </authorList>
    </citation>
    <scope>NUCLEOTIDE SEQUENCE</scope>
    <source>
        <strain evidence="2">RS5133</strain>
    </source>
</reference>
<evidence type="ECO:0000256" key="1">
    <source>
        <dbReference type="SAM" id="MobiDB-lite"/>
    </source>
</evidence>
<name>A0AAV5WG72_9BILA</name>
<evidence type="ECO:0000313" key="2">
    <source>
        <dbReference type="EMBL" id="GMT31246.1"/>
    </source>
</evidence>
<keyword evidence="3" id="KW-1185">Reference proteome</keyword>
<sequence length="105" mass="12269">DRIEEVQDPDLNLRVSASVHNIDRSASSAFLYRDPHRNKAHCLEYHDVSRDGKTVVHKQSKNGTSRLKNFTDPARPSRKTKGKPRQRPYIEAWDQTNEHLNYDEK</sequence>
<evidence type="ECO:0000313" key="3">
    <source>
        <dbReference type="Proteomes" id="UP001432322"/>
    </source>
</evidence>
<feature type="non-terminal residue" evidence="2">
    <location>
        <position position="105"/>
    </location>
</feature>
<comment type="caution">
    <text evidence="2">The sequence shown here is derived from an EMBL/GenBank/DDBJ whole genome shotgun (WGS) entry which is preliminary data.</text>
</comment>
<proteinExistence type="predicted"/>
<feature type="non-terminal residue" evidence="2">
    <location>
        <position position="1"/>
    </location>
</feature>
<dbReference type="AlphaFoldDB" id="A0AAV5WG72"/>
<dbReference type="EMBL" id="BTSY01000006">
    <property type="protein sequence ID" value="GMT31246.1"/>
    <property type="molecule type" value="Genomic_DNA"/>
</dbReference>
<organism evidence="2 3">
    <name type="scientific">Pristionchus fissidentatus</name>
    <dbReference type="NCBI Taxonomy" id="1538716"/>
    <lineage>
        <taxon>Eukaryota</taxon>
        <taxon>Metazoa</taxon>
        <taxon>Ecdysozoa</taxon>
        <taxon>Nematoda</taxon>
        <taxon>Chromadorea</taxon>
        <taxon>Rhabditida</taxon>
        <taxon>Rhabditina</taxon>
        <taxon>Diplogasteromorpha</taxon>
        <taxon>Diplogasteroidea</taxon>
        <taxon>Neodiplogasteridae</taxon>
        <taxon>Pristionchus</taxon>
    </lineage>
</organism>
<protein>
    <submittedName>
        <fullName evidence="2">Uncharacterized protein</fullName>
    </submittedName>
</protein>
<feature type="compositionally biased region" description="Basic and acidic residues" evidence="1">
    <location>
        <begin position="96"/>
        <end position="105"/>
    </location>
</feature>
<feature type="region of interest" description="Disordered" evidence="1">
    <location>
        <begin position="54"/>
        <end position="105"/>
    </location>
</feature>
<gene>
    <name evidence="2" type="ORF">PFISCL1PPCAC_22543</name>
</gene>
<accession>A0AAV5WG72</accession>
<dbReference type="Proteomes" id="UP001432322">
    <property type="component" value="Unassembled WGS sequence"/>
</dbReference>